<dbReference type="Proteomes" id="UP000436088">
    <property type="component" value="Unassembled WGS sequence"/>
</dbReference>
<dbReference type="EMBL" id="VEPZ02000220">
    <property type="protein sequence ID" value="KAE8729685.1"/>
    <property type="molecule type" value="Genomic_DNA"/>
</dbReference>
<dbReference type="Pfam" id="PF13976">
    <property type="entry name" value="gag_pre-integrs"/>
    <property type="match status" value="1"/>
</dbReference>
<dbReference type="Pfam" id="PF07727">
    <property type="entry name" value="RVT_2"/>
    <property type="match status" value="2"/>
</dbReference>
<evidence type="ECO:0000256" key="1">
    <source>
        <dbReference type="ARBA" id="ARBA00022750"/>
    </source>
</evidence>
<reference evidence="7" key="1">
    <citation type="submission" date="2019-09" db="EMBL/GenBank/DDBJ databases">
        <title>Draft genome information of white flower Hibiscus syriacus.</title>
        <authorList>
            <person name="Kim Y.-M."/>
        </authorList>
    </citation>
    <scope>NUCLEOTIDE SEQUENCE [LARGE SCALE GENOMIC DNA]</scope>
    <source>
        <strain evidence="7">YM2019G1</strain>
    </source>
</reference>
<feature type="domain" description="GAG-pre-integrase" evidence="4">
    <location>
        <begin position="501"/>
        <end position="565"/>
    </location>
</feature>
<evidence type="ECO:0000313" key="8">
    <source>
        <dbReference type="Proteomes" id="UP000436088"/>
    </source>
</evidence>
<name>A0A6A3CJY1_HIBSY</name>
<feature type="domain" description="Reverse transcriptase Ty1/copia-type" evidence="3">
    <location>
        <begin position="839"/>
        <end position="900"/>
    </location>
</feature>
<keyword evidence="1" id="KW-0378">Hydrolase</keyword>
<dbReference type="AlphaFoldDB" id="A0A6A3CJY1"/>
<dbReference type="Pfam" id="PF22936">
    <property type="entry name" value="Pol_BBD"/>
    <property type="match status" value="1"/>
</dbReference>
<dbReference type="GO" id="GO:0004190">
    <property type="term" value="F:aspartic-type endopeptidase activity"/>
    <property type="evidence" value="ECO:0007669"/>
    <property type="project" value="UniProtKB-KW"/>
</dbReference>
<dbReference type="InterPro" id="IPR043502">
    <property type="entry name" value="DNA/RNA_pol_sf"/>
</dbReference>
<proteinExistence type="predicted"/>
<keyword evidence="1" id="KW-0064">Aspartyl protease</keyword>
<feature type="compositionally biased region" description="Basic residues" evidence="2">
    <location>
        <begin position="325"/>
        <end position="340"/>
    </location>
</feature>
<dbReference type="PANTHER" id="PTHR11439:SF503">
    <property type="entry name" value="CYSTEINE-RICH RLK (RECEPTOR-LIKE PROTEIN KINASE) 8"/>
    <property type="match status" value="1"/>
</dbReference>
<dbReference type="Pfam" id="PF14223">
    <property type="entry name" value="Retrotran_gag_2"/>
    <property type="match status" value="2"/>
</dbReference>
<organism evidence="7 8">
    <name type="scientific">Hibiscus syriacus</name>
    <name type="common">Rose of Sharon</name>
    <dbReference type="NCBI Taxonomy" id="106335"/>
    <lineage>
        <taxon>Eukaryota</taxon>
        <taxon>Viridiplantae</taxon>
        <taxon>Streptophyta</taxon>
        <taxon>Embryophyta</taxon>
        <taxon>Tracheophyta</taxon>
        <taxon>Spermatophyta</taxon>
        <taxon>Magnoliopsida</taxon>
        <taxon>eudicotyledons</taxon>
        <taxon>Gunneridae</taxon>
        <taxon>Pentapetalae</taxon>
        <taxon>rosids</taxon>
        <taxon>malvids</taxon>
        <taxon>Malvales</taxon>
        <taxon>Malvaceae</taxon>
        <taxon>Malvoideae</taxon>
        <taxon>Hibiscus</taxon>
    </lineage>
</organism>
<dbReference type="CDD" id="cd09272">
    <property type="entry name" value="RNase_HI_RT_Ty1"/>
    <property type="match status" value="1"/>
</dbReference>
<feature type="domain" description="Retroviral polymerase SH3-like" evidence="6">
    <location>
        <begin position="626"/>
        <end position="671"/>
    </location>
</feature>
<dbReference type="Pfam" id="PF25597">
    <property type="entry name" value="SH3_retrovirus"/>
    <property type="match status" value="1"/>
</dbReference>
<gene>
    <name evidence="7" type="ORF">F3Y22_tig00003435pilonHSYRG00123</name>
</gene>
<protein>
    <submittedName>
        <fullName evidence="7">Uncharacterized protein</fullName>
    </submittedName>
</protein>
<comment type="caution">
    <text evidence="7">The sequence shown here is derived from an EMBL/GenBank/DDBJ whole genome shotgun (WGS) entry which is preliminary data.</text>
</comment>
<dbReference type="InterPro" id="IPR054722">
    <property type="entry name" value="PolX-like_BBD"/>
</dbReference>
<dbReference type="InterPro" id="IPR025724">
    <property type="entry name" value="GAG-pre-integrase_dom"/>
</dbReference>
<evidence type="ECO:0000259" key="6">
    <source>
        <dbReference type="Pfam" id="PF25597"/>
    </source>
</evidence>
<evidence type="ECO:0000313" key="7">
    <source>
        <dbReference type="EMBL" id="KAE8729685.1"/>
    </source>
</evidence>
<keyword evidence="8" id="KW-1185">Reference proteome</keyword>
<dbReference type="InterPro" id="IPR057670">
    <property type="entry name" value="SH3_retrovirus"/>
</dbReference>
<keyword evidence="1" id="KW-0645">Protease</keyword>
<evidence type="ECO:0000259" key="4">
    <source>
        <dbReference type="Pfam" id="PF13976"/>
    </source>
</evidence>
<feature type="region of interest" description="Disordered" evidence="2">
    <location>
        <begin position="323"/>
        <end position="373"/>
    </location>
</feature>
<dbReference type="SUPFAM" id="SSF56672">
    <property type="entry name" value="DNA/RNA polymerases"/>
    <property type="match status" value="1"/>
</dbReference>
<dbReference type="InterPro" id="IPR013103">
    <property type="entry name" value="RVT_2"/>
</dbReference>
<evidence type="ECO:0000259" key="3">
    <source>
        <dbReference type="Pfam" id="PF07727"/>
    </source>
</evidence>
<feature type="domain" description="Reverse transcriptase Ty1/copia-type" evidence="3">
    <location>
        <begin position="725"/>
        <end position="795"/>
    </location>
</feature>
<evidence type="ECO:0000256" key="2">
    <source>
        <dbReference type="SAM" id="MobiDB-lite"/>
    </source>
</evidence>
<accession>A0A6A3CJY1</accession>
<evidence type="ECO:0000259" key="5">
    <source>
        <dbReference type="Pfam" id="PF22936"/>
    </source>
</evidence>
<feature type="compositionally biased region" description="Basic and acidic residues" evidence="2">
    <location>
        <begin position="341"/>
        <end position="352"/>
    </location>
</feature>
<feature type="domain" description="Retrovirus-related Pol polyprotein from transposon TNT 1-94-like beta-barrel" evidence="5">
    <location>
        <begin position="393"/>
        <end position="472"/>
    </location>
</feature>
<dbReference type="PANTHER" id="PTHR11439">
    <property type="entry name" value="GAG-POL-RELATED RETROTRANSPOSON"/>
    <property type="match status" value="1"/>
</dbReference>
<sequence length="1104" mass="125997">MEVEASFSSISPPVFDGENYQMWAVRKETYLEALYLWEAVEEDYIVPEIPANPTLAQIKAHKEKKMKKAKAKSCLFAAVSATIFTRIMSLKSTNEIWDYLKAEYEGDERIRGMRVLNLVHSRIMEKILVTLPEKFESTVTTLDNIKDLSKIPLAELLSALQAQEQRHAMRQEGTIEGALAAKHHNNGKQFARRHIKAHKEKKMKKAKAKSCLFAAVSATIFTRIMSLKSTNEIWDYLKAEYEGDERIRGIIANRVRLLGSSLADSRIVEKILVTLPEKFESTVTTLDNIKDLSKIPLEELLSALQEQEQRHAMRQEGTIEGALTAKHHNNGKNRKQKFKQPHAEGDNSKTESKTTAGNRKPGKKEEAKVADQEEEDQMFVAASFVGSESNESWLIDSGCTNHMTHDKELFRYLKPTNITKVRIGNGDYISVKGNGTIAIASYAGTKLIQDVLFVPEIDQNLLSVGQLIEKGFKVIFEDEYCLIKDANNQDIFKVKMKGKSFSLNPLEEEQSVFSLKEDVTQIWHNRVEHYHHQGLLQLREKELALDVPKLSDAISSCKACQFGKQNRKHFPKSTWRATHKLQLIHTDVSGPQRTPSLKEATNTVVFLQNRLPTKAVKDQTPFEAWKASPGIFIGYSNVSKAYKTFQPQTGNIVISRNVHFVEDEERSWDDAEKKGQTVAVLNHKFSGSRIDEEDDWQNETVDDAPVRGPRWIAAMEEELPMIEKNKTWILVDRPQDRKVIGVKWVFRTKLNADGSINKHKARLVVIGYAQIFGVDYSDAFAPVARLDTIRLLLAIEEIYVEQPQGFVKEDEGDKVYLLKKALYGLKQAPRDWKQYRSYSNFKQEMMKVFEMTNLGFISYFLVMEIKQWQGEVFICQKKYAKEILKKFQMEECKATNTPINQREKLCKEDVADKVDEGYFRSLIGCLMYLTATRPNILNAVSILSRFMHCASELHLKAAKRVIRYVKGTSDFGIKFKRCKEFKLVGFSDSDWGGSIDDMRSTSGYCFTLGSGVFSWSSKKKEIVAQSTVEAEFIAATTTVNQALWLRKILLDLDLKQKESTEIFVDNQAAIAISHNPVFHGKTKHFNIKLFFLREVQNHGDVILV</sequence>